<sequence length="373" mass="42502">MGRRRRDDAERRKSASSHVVLTMRTARRDPRPRSQGTLRFSFEVELLSWKGDDISKDGGVMKSIVTEGKEYNRPSDGAKCNVHIRGTYKEKVFEERDVAFDYGEGSEEGLLRGVEMAIGQMKAEESAKVTISSKYGFGEAGNPELGIPGGATLVYFIRLNSFQKLKANWEYNDVEERKTEAERLKEKGTNYFKESKWDLAQKLYERGSDLISDSQLSKDEEKEVVRTLRIALHLNQAACHLKLNEPSLALKECEEVTLLDTVNVKAYFRRGQARQLLQDYEEAIGDFQGVLRLEPLNKAAQKQLAVSKKRLKEEREKERKRCANMFSRLGRDDNENDKVGEKMDTSAEPEVEDGGKTEEQNQEEDTPVQATSE</sequence>
<evidence type="ECO:0000256" key="1">
    <source>
        <dbReference type="ARBA" id="ARBA00000971"/>
    </source>
</evidence>
<dbReference type="PROSITE" id="PS50059">
    <property type="entry name" value="FKBP_PPIASE"/>
    <property type="match status" value="1"/>
</dbReference>
<keyword evidence="4 8" id="KW-0802">TPR repeat</keyword>
<evidence type="ECO:0000256" key="5">
    <source>
        <dbReference type="ARBA" id="ARBA00023110"/>
    </source>
</evidence>
<dbReference type="Gene3D" id="3.10.50.40">
    <property type="match status" value="1"/>
</dbReference>
<dbReference type="InterPro" id="IPR050754">
    <property type="entry name" value="FKBP4/5/8-like"/>
</dbReference>
<organism evidence="11 12">
    <name type="scientific">Geodia barretti</name>
    <name type="common">Barrett's horny sponge</name>
    <dbReference type="NCBI Taxonomy" id="519541"/>
    <lineage>
        <taxon>Eukaryota</taxon>
        <taxon>Metazoa</taxon>
        <taxon>Porifera</taxon>
        <taxon>Demospongiae</taxon>
        <taxon>Heteroscleromorpha</taxon>
        <taxon>Tetractinellida</taxon>
        <taxon>Astrophorina</taxon>
        <taxon>Geodiidae</taxon>
        <taxon>Geodia</taxon>
    </lineage>
</organism>
<evidence type="ECO:0000259" key="10">
    <source>
        <dbReference type="PROSITE" id="PS50059"/>
    </source>
</evidence>
<dbReference type="SMART" id="SM00028">
    <property type="entry name" value="TPR"/>
    <property type="match status" value="3"/>
</dbReference>
<name>A0AA35R0V0_GEOBA</name>
<evidence type="ECO:0000256" key="8">
    <source>
        <dbReference type="PROSITE-ProRule" id="PRU00339"/>
    </source>
</evidence>
<evidence type="ECO:0000256" key="6">
    <source>
        <dbReference type="ARBA" id="ARBA00023235"/>
    </source>
</evidence>
<dbReference type="GO" id="GO:0003755">
    <property type="term" value="F:peptidyl-prolyl cis-trans isomerase activity"/>
    <property type="evidence" value="ECO:0007669"/>
    <property type="project" value="UniProtKB-KW"/>
</dbReference>
<proteinExistence type="predicted"/>
<comment type="caution">
    <text evidence="11">The sequence shown here is derived from an EMBL/GenBank/DDBJ whole genome shotgun (WGS) entry which is preliminary data.</text>
</comment>
<feature type="compositionally biased region" description="Basic and acidic residues" evidence="9">
    <location>
        <begin position="329"/>
        <end position="345"/>
    </location>
</feature>
<evidence type="ECO:0000256" key="4">
    <source>
        <dbReference type="ARBA" id="ARBA00022803"/>
    </source>
</evidence>
<feature type="domain" description="PPIase FKBP-type" evidence="10">
    <location>
        <begin position="77"/>
        <end position="163"/>
    </location>
</feature>
<feature type="compositionally biased region" description="Basic and acidic residues" evidence="9">
    <location>
        <begin position="311"/>
        <end position="321"/>
    </location>
</feature>
<comment type="catalytic activity">
    <reaction evidence="1 7">
        <text>[protein]-peptidylproline (omega=180) = [protein]-peptidylproline (omega=0)</text>
        <dbReference type="Rhea" id="RHEA:16237"/>
        <dbReference type="Rhea" id="RHEA-COMP:10747"/>
        <dbReference type="Rhea" id="RHEA-COMP:10748"/>
        <dbReference type="ChEBI" id="CHEBI:83833"/>
        <dbReference type="ChEBI" id="CHEBI:83834"/>
        <dbReference type="EC" id="5.2.1.8"/>
    </reaction>
</comment>
<dbReference type="PANTHER" id="PTHR46512:SF9">
    <property type="entry name" value="PEPTIDYLPROLYL ISOMERASE"/>
    <property type="match status" value="1"/>
</dbReference>
<dbReference type="FunFam" id="3.10.50.40:FF:000013">
    <property type="entry name" value="Peptidylprolyl isomerase"/>
    <property type="match status" value="1"/>
</dbReference>
<dbReference type="FunFam" id="1.25.40.10:FF:000052">
    <property type="entry name" value="Aryl-hydrocarbon-interacting protein-like 1"/>
    <property type="match status" value="1"/>
</dbReference>
<reference evidence="11" key="1">
    <citation type="submission" date="2023-03" db="EMBL/GenBank/DDBJ databases">
        <authorList>
            <person name="Steffen K."/>
            <person name="Cardenas P."/>
        </authorList>
    </citation>
    <scope>NUCLEOTIDE SEQUENCE</scope>
</reference>
<evidence type="ECO:0000313" key="12">
    <source>
        <dbReference type="Proteomes" id="UP001174909"/>
    </source>
</evidence>
<dbReference type="EC" id="5.2.1.8" evidence="2 7"/>
<evidence type="ECO:0000313" key="11">
    <source>
        <dbReference type="EMBL" id="CAI7999868.1"/>
    </source>
</evidence>
<evidence type="ECO:0000256" key="2">
    <source>
        <dbReference type="ARBA" id="ARBA00013194"/>
    </source>
</evidence>
<accession>A0AA35R0V0</accession>
<dbReference type="AlphaFoldDB" id="A0AA35R0V0"/>
<evidence type="ECO:0000256" key="9">
    <source>
        <dbReference type="SAM" id="MobiDB-lite"/>
    </source>
</evidence>
<dbReference type="SUPFAM" id="SSF54534">
    <property type="entry name" value="FKBP-like"/>
    <property type="match status" value="1"/>
</dbReference>
<dbReference type="Pfam" id="PF00254">
    <property type="entry name" value="FKBP_C"/>
    <property type="match status" value="1"/>
</dbReference>
<keyword evidence="3" id="KW-0677">Repeat</keyword>
<dbReference type="InterPro" id="IPR011990">
    <property type="entry name" value="TPR-like_helical_dom_sf"/>
</dbReference>
<dbReference type="Gene3D" id="1.25.40.10">
    <property type="entry name" value="Tetratricopeptide repeat domain"/>
    <property type="match status" value="1"/>
</dbReference>
<dbReference type="InterPro" id="IPR001179">
    <property type="entry name" value="PPIase_FKBP_dom"/>
</dbReference>
<feature type="region of interest" description="Disordered" evidence="9">
    <location>
        <begin position="311"/>
        <end position="373"/>
    </location>
</feature>
<dbReference type="EMBL" id="CASHTH010000386">
    <property type="protein sequence ID" value="CAI7999868.1"/>
    <property type="molecule type" value="Genomic_DNA"/>
</dbReference>
<feature type="repeat" description="TPR" evidence="8">
    <location>
        <begin position="264"/>
        <end position="297"/>
    </location>
</feature>
<dbReference type="InterPro" id="IPR046357">
    <property type="entry name" value="PPIase_dom_sf"/>
</dbReference>
<evidence type="ECO:0000256" key="3">
    <source>
        <dbReference type="ARBA" id="ARBA00022737"/>
    </source>
</evidence>
<dbReference type="Proteomes" id="UP001174909">
    <property type="component" value="Unassembled WGS sequence"/>
</dbReference>
<dbReference type="InterPro" id="IPR019734">
    <property type="entry name" value="TPR_rpt"/>
</dbReference>
<keyword evidence="5 7" id="KW-0697">Rotamase</keyword>
<keyword evidence="6 7" id="KW-0413">Isomerase</keyword>
<keyword evidence="12" id="KW-1185">Reference proteome</keyword>
<dbReference type="PROSITE" id="PS50005">
    <property type="entry name" value="TPR"/>
    <property type="match status" value="1"/>
</dbReference>
<protein>
    <recommendedName>
        <fullName evidence="2 7">peptidylprolyl isomerase</fullName>
        <ecNumber evidence="2 7">5.2.1.8</ecNumber>
    </recommendedName>
</protein>
<evidence type="ECO:0000256" key="7">
    <source>
        <dbReference type="PROSITE-ProRule" id="PRU00277"/>
    </source>
</evidence>
<dbReference type="PANTHER" id="PTHR46512">
    <property type="entry name" value="PEPTIDYLPROLYL ISOMERASE"/>
    <property type="match status" value="1"/>
</dbReference>
<dbReference type="SUPFAM" id="SSF48452">
    <property type="entry name" value="TPR-like"/>
    <property type="match status" value="1"/>
</dbReference>
<gene>
    <name evidence="11" type="ORF">GBAR_LOCUS2801</name>
</gene>